<gene>
    <name evidence="2" type="ORF">GPM918_LOCUS40138</name>
    <name evidence="3" type="ORF">SRO942_LOCUS41066</name>
</gene>
<evidence type="ECO:0000313" key="3">
    <source>
        <dbReference type="EMBL" id="CAF4429383.1"/>
    </source>
</evidence>
<proteinExistence type="predicted"/>
<dbReference type="EMBL" id="CAJOBC010094987">
    <property type="protein sequence ID" value="CAF4429383.1"/>
    <property type="molecule type" value="Genomic_DNA"/>
</dbReference>
<dbReference type="Gene3D" id="3.90.70.80">
    <property type="match status" value="1"/>
</dbReference>
<name>A0A815Y6D9_9BILA</name>
<dbReference type="OrthoDB" id="10064043at2759"/>
<comment type="caution">
    <text evidence="2">The sequence shown here is derived from an EMBL/GenBank/DDBJ whole genome shotgun (WGS) entry which is preliminary data.</text>
</comment>
<feature type="non-terminal residue" evidence="2">
    <location>
        <position position="1"/>
    </location>
</feature>
<dbReference type="Proteomes" id="UP000681722">
    <property type="component" value="Unassembled WGS sequence"/>
</dbReference>
<dbReference type="Proteomes" id="UP000663829">
    <property type="component" value="Unassembled WGS sequence"/>
</dbReference>
<accession>A0A815Y6D9</accession>
<reference evidence="2" key="1">
    <citation type="submission" date="2021-02" db="EMBL/GenBank/DDBJ databases">
        <authorList>
            <person name="Nowell W R."/>
        </authorList>
    </citation>
    <scope>NUCLEOTIDE SEQUENCE</scope>
</reference>
<dbReference type="InterPro" id="IPR003323">
    <property type="entry name" value="OTU_dom"/>
</dbReference>
<evidence type="ECO:0000313" key="4">
    <source>
        <dbReference type="Proteomes" id="UP000663829"/>
    </source>
</evidence>
<dbReference type="Pfam" id="PF02338">
    <property type="entry name" value="OTU"/>
    <property type="match status" value="1"/>
</dbReference>
<protein>
    <recommendedName>
        <fullName evidence="1">OTU domain-containing protein</fullName>
    </recommendedName>
</protein>
<feature type="domain" description="OTU" evidence="1">
    <location>
        <begin position="38"/>
        <end position="132"/>
    </location>
</feature>
<keyword evidence="4" id="KW-1185">Reference proteome</keyword>
<organism evidence="2 4">
    <name type="scientific">Didymodactylos carnosus</name>
    <dbReference type="NCBI Taxonomy" id="1234261"/>
    <lineage>
        <taxon>Eukaryota</taxon>
        <taxon>Metazoa</taxon>
        <taxon>Spiralia</taxon>
        <taxon>Gnathifera</taxon>
        <taxon>Rotifera</taxon>
        <taxon>Eurotatoria</taxon>
        <taxon>Bdelloidea</taxon>
        <taxon>Philodinida</taxon>
        <taxon>Philodinidae</taxon>
        <taxon>Didymodactylos</taxon>
    </lineage>
</organism>
<dbReference type="AlphaFoldDB" id="A0A815Y6D9"/>
<evidence type="ECO:0000313" key="2">
    <source>
        <dbReference type="EMBL" id="CAF1566958.1"/>
    </source>
</evidence>
<sequence>PQLLYDEEIHKPDTRARDLLENYTDILNRDSVPIEAETDGDCLYHSCRTFYPNVNTDEIRFRCIQELCLHDQYYTSTISNLDLDLVDDESVEDHVLRIINNGKYTSVLTLAALSSVFDRPIRSVYPNVNGDIGGEEDGYYTLLNRTFEPRQKSQNPSSALQVMWSGPKPERDRIWRTNHFVPLLSTHQQQMNTQSEMDSSTLVSYQQHQWSSSHEKTRSSITLNENEQELLQLPATTMDVLEQEENDENKPDSAAFLARQTFLHAANVIQQVISVSPQVIDSQPPKVITKASTFIIKNSEENKQSVGKDGCGVWLQDRSETTSFVLCNNKSYQIVRRDKKGNFIIMKELVGIIYPILLKKIVLLHLKGINVYCPLRGLYLFIQFSSRIYATSLDTTFNLGNYFVTPTTFRNTSLQNRKTKKSPVFVGPIMVHYRNNAKVYQELLTYIKRAAGGQSPPVIGIDTAAEIKEVVGAIFPDSTHLYCTRHVRQNIERHLIKSRVPHEDRQALLEIILDAPECLIQSETYENFEDRLPELADVWHNIRNADKKKYENVPDFHDWFLQYQAEPFRNHSIAAVGIKVDYVNRDGTARLFYNNGNEAFNHVFKNETNWELRPLSDMIDLLGRCITAQKNETIRAMYDGGELELVASYTRQQRRLIFHQEQGVNPANLLHVEQVPPELRKDNVISI</sequence>
<evidence type="ECO:0000259" key="1">
    <source>
        <dbReference type="Pfam" id="PF02338"/>
    </source>
</evidence>
<dbReference type="EMBL" id="CAJNOQ010029177">
    <property type="protein sequence ID" value="CAF1566958.1"/>
    <property type="molecule type" value="Genomic_DNA"/>
</dbReference>